<evidence type="ECO:0000256" key="2">
    <source>
        <dbReference type="PROSITE-ProRule" id="PRU00284"/>
    </source>
</evidence>
<feature type="transmembrane region" description="Helical" evidence="3">
    <location>
        <begin position="149"/>
        <end position="171"/>
    </location>
</feature>
<reference evidence="5 6" key="1">
    <citation type="journal article" date="2024" name="Int. J. Syst. Evol. Microbiol.">
        <title>Clostridium omnivorum sp. nov., isolated from anoxic soil under the treatment of reductive soil disinfestation.</title>
        <authorList>
            <person name="Ueki A."/>
            <person name="Tonouchi A."/>
            <person name="Kaku N."/>
            <person name="Honma S."/>
            <person name="Ueki K."/>
        </authorList>
    </citation>
    <scope>NUCLEOTIDE SEQUENCE [LARGE SCALE GENOMIC DNA]</scope>
    <source>
        <strain evidence="5 6">E14</strain>
    </source>
</reference>
<dbReference type="CDD" id="cd11386">
    <property type="entry name" value="MCP_signal"/>
    <property type="match status" value="1"/>
</dbReference>
<evidence type="ECO:0000313" key="6">
    <source>
        <dbReference type="Proteomes" id="UP001208567"/>
    </source>
</evidence>
<feature type="transmembrane region" description="Helical" evidence="3">
    <location>
        <begin position="47"/>
        <end position="65"/>
    </location>
</feature>
<dbReference type="Pfam" id="PF00015">
    <property type="entry name" value="MCPsignal"/>
    <property type="match status" value="1"/>
</dbReference>
<gene>
    <name evidence="5" type="ORF">bsdE14_09370</name>
</gene>
<name>A0ABQ5N2T6_9CLOT</name>
<evidence type="ECO:0000259" key="4">
    <source>
        <dbReference type="PROSITE" id="PS50111"/>
    </source>
</evidence>
<keyword evidence="3" id="KW-1133">Transmembrane helix</keyword>
<dbReference type="InterPro" id="IPR004089">
    <property type="entry name" value="MCPsignal_dom"/>
</dbReference>
<evidence type="ECO:0000256" key="1">
    <source>
        <dbReference type="ARBA" id="ARBA00023224"/>
    </source>
</evidence>
<dbReference type="Proteomes" id="UP001208567">
    <property type="component" value="Unassembled WGS sequence"/>
</dbReference>
<keyword evidence="1 2" id="KW-0807">Transducer</keyword>
<dbReference type="SMART" id="SM00283">
    <property type="entry name" value="MA"/>
    <property type="match status" value="1"/>
</dbReference>
<evidence type="ECO:0000256" key="3">
    <source>
        <dbReference type="SAM" id="Phobius"/>
    </source>
</evidence>
<keyword evidence="3" id="KW-0812">Transmembrane</keyword>
<dbReference type="Gene3D" id="1.10.287.950">
    <property type="entry name" value="Methyl-accepting chemotaxis protein"/>
    <property type="match status" value="1"/>
</dbReference>
<protein>
    <recommendedName>
        <fullName evidence="4">Methyl-accepting transducer domain-containing protein</fullName>
    </recommendedName>
</protein>
<dbReference type="SUPFAM" id="SSF58104">
    <property type="entry name" value="Methyl-accepting chemotaxis protein (MCP) signaling domain"/>
    <property type="match status" value="1"/>
</dbReference>
<dbReference type="PROSITE" id="PS50111">
    <property type="entry name" value="CHEMOTAXIS_TRANSDUC_2"/>
    <property type="match status" value="1"/>
</dbReference>
<feature type="domain" description="Methyl-accepting transducer" evidence="4">
    <location>
        <begin position="213"/>
        <end position="449"/>
    </location>
</feature>
<feature type="transmembrane region" description="Helical" evidence="3">
    <location>
        <begin position="21"/>
        <end position="41"/>
    </location>
</feature>
<dbReference type="PANTHER" id="PTHR32089:SF112">
    <property type="entry name" value="LYSOZYME-LIKE PROTEIN-RELATED"/>
    <property type="match status" value="1"/>
</dbReference>
<dbReference type="EMBL" id="BRXR01000001">
    <property type="protein sequence ID" value="GLC29527.1"/>
    <property type="molecule type" value="Genomic_DNA"/>
</dbReference>
<proteinExistence type="predicted"/>
<sequence length="490" mass="54968">MNKSEIIEKNEKEVNGIIIKINSALFILFPVCIILNLLKILAVPWNFVIALCAVGIPVCAIPLIYKALKLNMSYFKYVEVFTVIIIQTTIFGMIYMTGAFFWFIPIAIACLYFDAKLLKTTFFALIPSILIGEFIASHNHVLMQAEYQWIPLHMVSFIIQFAILIPIFISLTKRTHNMLLSNAKIFGDLENRFSENEIAAKNLTTSVSQLLQITDESNLAVKQISSSIQDIEVDSRNIVEYAFNTNKNVNKIVDEVAVTVQESENIMVYVKDISTMSEKSKGEILDSLNEMRKIEVSTEKSKEVVYELWNKAKEILNVVDTITGIAQQTNLLALNASIEAARAGEAGKGFAVVAQEVRKLSEQAGSAAEDIRKLLDSITDNVNHAVYSISDTYKIVASGLEKTEKTVINFDNMLEMQKDIVNRVDNITYLVQCSKEYASAIKETMDTLCNKNTKSHSNILCISSSIEQLLASSKEMLSYIQNIEKESRAL</sequence>
<evidence type="ECO:0000313" key="5">
    <source>
        <dbReference type="EMBL" id="GLC29527.1"/>
    </source>
</evidence>
<organism evidence="5 6">
    <name type="scientific">Clostridium omnivorum</name>
    <dbReference type="NCBI Taxonomy" id="1604902"/>
    <lineage>
        <taxon>Bacteria</taxon>
        <taxon>Bacillati</taxon>
        <taxon>Bacillota</taxon>
        <taxon>Clostridia</taxon>
        <taxon>Eubacteriales</taxon>
        <taxon>Clostridiaceae</taxon>
        <taxon>Clostridium</taxon>
    </lineage>
</organism>
<accession>A0ABQ5N2T6</accession>
<keyword evidence="6" id="KW-1185">Reference proteome</keyword>
<keyword evidence="3" id="KW-0472">Membrane</keyword>
<feature type="transmembrane region" description="Helical" evidence="3">
    <location>
        <begin position="77"/>
        <end position="94"/>
    </location>
</feature>
<feature type="transmembrane region" description="Helical" evidence="3">
    <location>
        <begin position="122"/>
        <end position="143"/>
    </location>
</feature>
<dbReference type="PANTHER" id="PTHR32089">
    <property type="entry name" value="METHYL-ACCEPTING CHEMOTAXIS PROTEIN MCPB"/>
    <property type="match status" value="1"/>
</dbReference>
<comment type="caution">
    <text evidence="5">The sequence shown here is derived from an EMBL/GenBank/DDBJ whole genome shotgun (WGS) entry which is preliminary data.</text>
</comment>